<feature type="compositionally biased region" description="Low complexity" evidence="1">
    <location>
        <begin position="455"/>
        <end position="470"/>
    </location>
</feature>
<feature type="compositionally biased region" description="Polar residues" evidence="1">
    <location>
        <begin position="662"/>
        <end position="680"/>
    </location>
</feature>
<feature type="region of interest" description="Disordered" evidence="1">
    <location>
        <begin position="495"/>
        <end position="521"/>
    </location>
</feature>
<feature type="transmembrane region" description="Helical" evidence="2">
    <location>
        <begin position="128"/>
        <end position="154"/>
    </location>
</feature>
<feature type="compositionally biased region" description="Acidic residues" evidence="1">
    <location>
        <begin position="497"/>
        <end position="515"/>
    </location>
</feature>
<evidence type="ECO:0000313" key="4">
    <source>
        <dbReference type="Proteomes" id="UP000194236"/>
    </source>
</evidence>
<evidence type="ECO:0000256" key="2">
    <source>
        <dbReference type="SAM" id="Phobius"/>
    </source>
</evidence>
<keyword evidence="2" id="KW-1133">Transmembrane helix</keyword>
<keyword evidence="4" id="KW-1185">Reference proteome</keyword>
<feature type="region of interest" description="Disordered" evidence="1">
    <location>
        <begin position="275"/>
        <end position="300"/>
    </location>
</feature>
<feature type="region of interest" description="Disordered" evidence="1">
    <location>
        <begin position="332"/>
        <end position="365"/>
    </location>
</feature>
<protein>
    <submittedName>
        <fullName evidence="3">Uncharacterized protein</fullName>
    </submittedName>
</protein>
<comment type="caution">
    <text evidence="3">The sequence shown here is derived from an EMBL/GenBank/DDBJ whole genome shotgun (WGS) entry which is preliminary data.</text>
</comment>
<gene>
    <name evidence="3" type="ORF">BLA29_003110</name>
</gene>
<evidence type="ECO:0000256" key="1">
    <source>
        <dbReference type="SAM" id="MobiDB-lite"/>
    </source>
</evidence>
<proteinExistence type="predicted"/>
<dbReference type="EMBL" id="MUJZ01019831">
    <property type="protein sequence ID" value="OTF80123.1"/>
    <property type="molecule type" value="Genomic_DNA"/>
</dbReference>
<sequence length="680" mass="75573">MEIHPSLNSDHSLFVAISQDYDYASDSSGAVFDYYHQQQNHHHGHYQNDNYDDVAIVGHSVGGHTRQSIVMGVPPDADLDEYACVVANAIGESRPCWYEEMPTSGQIMPSTGGRNGGQTNGESAYDNLFMVAASAGLIVFCLVLFSAVAIVFFLHRNRNQAGGSSFKGFGGSRSSVDDDVNTPQRLKLNRPAHHLLMLDAHHTTSSDHPLDSAFLTNTIDTNRSKTATLTAGYRMAGTLSNNHQQLTTPLITGTLSKSSFYHPNHHQREQNHYSTADGSIYGGITNSEGDPDLENSASKPFLVSYPSPSVGSAEGGSTEANPVYAEPEYHCLESSSSAHGSTSVTNSSGNNSNTSNLQILPPLPPADMKQRFTLAKFNSINKQGNLNGQLTNHIDMEMDALNHQNENGNEDHYENNPYYEDERNPKSLNVLRKKRRSTKQQRADMCLTNEHHQSSSDYSDSGGDGKSNNNQRVHHTVKESIECLVDNKQELSKVEPDYESYNEDDEDDCGDDDDSSAPSTAYKPERDFFFIHNQNRSQQQPFRSSNNNDISSVSRRRLLPSTNKYGSLILHNQNDSTSNSPRYINNHGTPQQYHQSPISTRLYYNFDHPSNITNNEITSTGNGNSSSSNPNFYNSLRNHNNNWRNMNNRRGGNTGMIRQHSDNNNYPQVQPSTYYSGSFL</sequence>
<reference evidence="3 4" key="1">
    <citation type="submission" date="2017-03" db="EMBL/GenBank/DDBJ databases">
        <title>Genome Survey of Euroglyphus maynei.</title>
        <authorList>
            <person name="Arlian L.G."/>
            <person name="Morgan M.S."/>
            <person name="Rider S.D."/>
        </authorList>
    </citation>
    <scope>NUCLEOTIDE SEQUENCE [LARGE SCALE GENOMIC DNA]</scope>
    <source>
        <strain evidence="3">Arlian Lab</strain>
        <tissue evidence="3">Whole body</tissue>
    </source>
</reference>
<dbReference type="AlphaFoldDB" id="A0A1Y3BJY4"/>
<feature type="region of interest" description="Disordered" evidence="1">
    <location>
        <begin position="535"/>
        <end position="554"/>
    </location>
</feature>
<accession>A0A1Y3BJY4</accession>
<name>A0A1Y3BJY4_EURMA</name>
<feature type="region of interest" description="Disordered" evidence="1">
    <location>
        <begin position="649"/>
        <end position="680"/>
    </location>
</feature>
<feature type="compositionally biased region" description="Low complexity" evidence="1">
    <location>
        <begin position="334"/>
        <end position="356"/>
    </location>
</feature>
<evidence type="ECO:0000313" key="3">
    <source>
        <dbReference type="EMBL" id="OTF80123.1"/>
    </source>
</evidence>
<dbReference type="Proteomes" id="UP000194236">
    <property type="component" value="Unassembled WGS sequence"/>
</dbReference>
<organism evidence="3 4">
    <name type="scientific">Euroglyphus maynei</name>
    <name type="common">Mayne's house dust mite</name>
    <dbReference type="NCBI Taxonomy" id="6958"/>
    <lineage>
        <taxon>Eukaryota</taxon>
        <taxon>Metazoa</taxon>
        <taxon>Ecdysozoa</taxon>
        <taxon>Arthropoda</taxon>
        <taxon>Chelicerata</taxon>
        <taxon>Arachnida</taxon>
        <taxon>Acari</taxon>
        <taxon>Acariformes</taxon>
        <taxon>Sarcoptiformes</taxon>
        <taxon>Astigmata</taxon>
        <taxon>Psoroptidia</taxon>
        <taxon>Analgoidea</taxon>
        <taxon>Pyroglyphidae</taxon>
        <taxon>Pyroglyphinae</taxon>
        <taxon>Euroglyphus</taxon>
    </lineage>
</organism>
<feature type="region of interest" description="Disordered" evidence="1">
    <location>
        <begin position="404"/>
        <end position="471"/>
    </location>
</feature>
<feature type="compositionally biased region" description="Basic and acidic residues" evidence="1">
    <location>
        <begin position="409"/>
        <end position="425"/>
    </location>
</feature>
<feature type="compositionally biased region" description="Polar residues" evidence="1">
    <location>
        <begin position="535"/>
        <end position="553"/>
    </location>
</feature>
<keyword evidence="2" id="KW-0472">Membrane</keyword>
<keyword evidence="2" id="KW-0812">Transmembrane</keyword>